<feature type="transmembrane region" description="Helical" evidence="5">
    <location>
        <begin position="12"/>
        <end position="29"/>
    </location>
</feature>
<dbReference type="AlphaFoldDB" id="A0A9Q9BCP1"/>
<dbReference type="EMBL" id="CP051635">
    <property type="protein sequence ID" value="UTD00026.1"/>
    <property type="molecule type" value="Genomic_DNA"/>
</dbReference>
<feature type="transmembrane region" description="Helical" evidence="5">
    <location>
        <begin position="59"/>
        <end position="77"/>
    </location>
</feature>
<gene>
    <name evidence="6" type="ORF">E4N86_04625</name>
</gene>
<dbReference type="Pfam" id="PF02361">
    <property type="entry name" value="CbiQ"/>
    <property type="match status" value="1"/>
</dbReference>
<evidence type="ECO:0000256" key="2">
    <source>
        <dbReference type="ARBA" id="ARBA00022692"/>
    </source>
</evidence>
<proteinExistence type="predicted"/>
<dbReference type="PANTHER" id="PTHR33514">
    <property type="entry name" value="PROTEIN ABCI12, CHLOROPLASTIC"/>
    <property type="match status" value="1"/>
</dbReference>
<evidence type="ECO:0000313" key="6">
    <source>
        <dbReference type="EMBL" id="UTD00026.1"/>
    </source>
</evidence>
<keyword evidence="2 5" id="KW-0812">Transmembrane</keyword>
<protein>
    <submittedName>
        <fullName evidence="6">Energy-coupling factor transporter transmembrane protein EcfT</fullName>
    </submittedName>
</protein>
<evidence type="ECO:0000256" key="3">
    <source>
        <dbReference type="ARBA" id="ARBA00022989"/>
    </source>
</evidence>
<comment type="subcellular location">
    <subcellularLocation>
        <location evidence="1">Membrane</location>
        <topology evidence="1">Multi-pass membrane protein</topology>
    </subcellularLocation>
</comment>
<dbReference type="Proteomes" id="UP001056981">
    <property type="component" value="Chromosome"/>
</dbReference>
<sequence>MKPVRNTQGWSMNPITLFILILLTSFLVFLVNQTMYYVLLGMSFLFLILFSYSEGIKRAVVYIGLFLLIKLLAYIDLGMTTGALIGLIALFLRLYPIFNIGRILILTSPLKIMSALRAVKAPQSLSIGLVTALRFLDEMTARLNEIKNGMKVRGLHLSLLHPIRSFELYLIPLIYKCLHVSETLTSSIIAKGIEYEGKKTSYKPVRFGWYDTVGLSATFFIVWLTICYRGQWS</sequence>
<dbReference type="RefSeq" id="WP_253716278.1">
    <property type="nucleotide sequence ID" value="NZ_CP051522.1"/>
</dbReference>
<name>A0A9Q9BCP1_TREDN</name>
<organism evidence="6 7">
    <name type="scientific">Treponema denticola</name>
    <dbReference type="NCBI Taxonomy" id="158"/>
    <lineage>
        <taxon>Bacteria</taxon>
        <taxon>Pseudomonadati</taxon>
        <taxon>Spirochaetota</taxon>
        <taxon>Spirochaetia</taxon>
        <taxon>Spirochaetales</taxon>
        <taxon>Treponemataceae</taxon>
        <taxon>Treponema</taxon>
    </lineage>
</organism>
<keyword evidence="4 5" id="KW-0472">Membrane</keyword>
<evidence type="ECO:0000256" key="5">
    <source>
        <dbReference type="SAM" id="Phobius"/>
    </source>
</evidence>
<feature type="transmembrane region" description="Helical" evidence="5">
    <location>
        <begin position="207"/>
        <end position="226"/>
    </location>
</feature>
<dbReference type="InterPro" id="IPR003339">
    <property type="entry name" value="ABC/ECF_trnsptr_transmembrane"/>
</dbReference>
<accession>A0A9Q9BCP1</accession>
<feature type="transmembrane region" description="Helical" evidence="5">
    <location>
        <begin position="35"/>
        <end position="52"/>
    </location>
</feature>
<evidence type="ECO:0000256" key="4">
    <source>
        <dbReference type="ARBA" id="ARBA00023136"/>
    </source>
</evidence>
<feature type="transmembrane region" description="Helical" evidence="5">
    <location>
        <begin position="83"/>
        <end position="105"/>
    </location>
</feature>
<dbReference type="GO" id="GO:0005886">
    <property type="term" value="C:plasma membrane"/>
    <property type="evidence" value="ECO:0007669"/>
    <property type="project" value="TreeGrafter"/>
</dbReference>
<keyword evidence="3 5" id="KW-1133">Transmembrane helix</keyword>
<reference evidence="6" key="1">
    <citation type="submission" date="2020-04" db="EMBL/GenBank/DDBJ databases">
        <title>Comparative genomics of oral phylogroup-2 Treponema strains.</title>
        <authorList>
            <person name="Zeng H."/>
            <person name="Chan Y.K."/>
            <person name="Watt R.M."/>
        </authorList>
    </citation>
    <scope>NUCLEOTIDE SEQUENCE</scope>
    <source>
        <strain evidence="6">OMZ 905</strain>
    </source>
</reference>
<dbReference type="PANTHER" id="PTHR33514:SF13">
    <property type="entry name" value="PROTEIN ABCI12, CHLOROPLASTIC"/>
    <property type="match status" value="1"/>
</dbReference>
<dbReference type="CDD" id="cd16914">
    <property type="entry name" value="EcfT"/>
    <property type="match status" value="1"/>
</dbReference>
<evidence type="ECO:0000313" key="7">
    <source>
        <dbReference type="Proteomes" id="UP001056981"/>
    </source>
</evidence>
<evidence type="ECO:0000256" key="1">
    <source>
        <dbReference type="ARBA" id="ARBA00004141"/>
    </source>
</evidence>